<keyword evidence="2" id="KW-1185">Reference proteome</keyword>
<dbReference type="KEGG" id="hdt:HYPDE_38703"/>
<accession>N0BGZ4</accession>
<dbReference type="STRING" id="670307.HYPDE_38703"/>
<gene>
    <name evidence="1" type="ORF">HYPDE_38703</name>
</gene>
<dbReference type="AlphaFoldDB" id="N0BGZ4"/>
<dbReference type="Proteomes" id="UP000005952">
    <property type="component" value="Chromosome"/>
</dbReference>
<organism evidence="1 2">
    <name type="scientific">Hyphomicrobium denitrificans 1NES1</name>
    <dbReference type="NCBI Taxonomy" id="670307"/>
    <lineage>
        <taxon>Bacteria</taxon>
        <taxon>Pseudomonadati</taxon>
        <taxon>Pseudomonadota</taxon>
        <taxon>Alphaproteobacteria</taxon>
        <taxon>Hyphomicrobiales</taxon>
        <taxon>Hyphomicrobiaceae</taxon>
        <taxon>Hyphomicrobium</taxon>
    </lineage>
</organism>
<dbReference type="eggNOG" id="ENOG5032UF1">
    <property type="taxonomic scope" value="Bacteria"/>
</dbReference>
<protein>
    <submittedName>
        <fullName evidence="1">Uncharacterized protein</fullName>
    </submittedName>
</protein>
<evidence type="ECO:0000313" key="2">
    <source>
        <dbReference type="Proteomes" id="UP000005952"/>
    </source>
</evidence>
<name>N0BGZ4_9HYPH</name>
<dbReference type="HOGENOM" id="CLU_129708_0_0_5"/>
<dbReference type="OrthoDB" id="7862614at2"/>
<dbReference type="EMBL" id="CP005587">
    <property type="protein sequence ID" value="AGK59410.1"/>
    <property type="molecule type" value="Genomic_DNA"/>
</dbReference>
<reference evidence="1 2" key="1">
    <citation type="journal article" date="2013" name="Genome Announc.">
        <title>Genome sequences for three denitrifying bacterial strains isolated from a uranium- and nitrate-contaminated subsurface environment.</title>
        <authorList>
            <person name="Venkatramanan R."/>
            <person name="Prakash O."/>
            <person name="Woyke T."/>
            <person name="Chain P."/>
            <person name="Goodwin L.A."/>
            <person name="Watson D."/>
            <person name="Brooks S."/>
            <person name="Kostka J.E."/>
            <person name="Green S.J."/>
        </authorList>
    </citation>
    <scope>NUCLEOTIDE SEQUENCE [LARGE SCALE GENOMIC DNA]</scope>
    <source>
        <strain evidence="1 2">1NES1</strain>
    </source>
</reference>
<proteinExistence type="predicted"/>
<evidence type="ECO:0000313" key="1">
    <source>
        <dbReference type="EMBL" id="AGK59410.1"/>
    </source>
</evidence>
<sequence>MIQKVRVDHSFERERILGDSVRSVAADLRLIDLPDIVTYLKSGQIGSVGALVQASIELSFKPETLKFGHSGDVYLDWGTEPCVSFDMEFHHQAIHVYFRLLLEAEEAGVEITYISFEGESLGPDQNTNRLHDALGEARLN</sequence>